<dbReference type="AlphaFoldDB" id="A0A0B7BZ58"/>
<name>A0A0B7BZ58_9EUPU</name>
<proteinExistence type="predicted"/>
<sequence>DTVLESYKCKIAWDEFKSSLVHDILTRKKSRYQPIFRTNLTSAGGGVSRQNEDSSHTKHSKIISALQRNRAHDIKAAISFWSSSDESSNDETVNEHDVISRPKRSASAIVQGNNYFEELEPSSRQEKIIIRRHLAKYRNRTKIIKTKDKLARIPKYLL</sequence>
<organism evidence="2">
    <name type="scientific">Arion vulgaris</name>
    <dbReference type="NCBI Taxonomy" id="1028688"/>
    <lineage>
        <taxon>Eukaryota</taxon>
        <taxon>Metazoa</taxon>
        <taxon>Spiralia</taxon>
        <taxon>Lophotrochozoa</taxon>
        <taxon>Mollusca</taxon>
        <taxon>Gastropoda</taxon>
        <taxon>Heterobranchia</taxon>
        <taxon>Euthyneura</taxon>
        <taxon>Panpulmonata</taxon>
        <taxon>Eupulmonata</taxon>
        <taxon>Stylommatophora</taxon>
        <taxon>Helicina</taxon>
        <taxon>Arionoidea</taxon>
        <taxon>Arionidae</taxon>
        <taxon>Arion</taxon>
    </lineage>
</organism>
<feature type="non-terminal residue" evidence="2">
    <location>
        <position position="1"/>
    </location>
</feature>
<feature type="region of interest" description="Disordered" evidence="1">
    <location>
        <begin position="41"/>
        <end position="60"/>
    </location>
</feature>
<evidence type="ECO:0000256" key="1">
    <source>
        <dbReference type="SAM" id="MobiDB-lite"/>
    </source>
</evidence>
<gene>
    <name evidence="2" type="primary">ORF218809</name>
</gene>
<accession>A0A0B7BZ58</accession>
<dbReference type="EMBL" id="HACG01051603">
    <property type="protein sequence ID" value="CEK98474.1"/>
    <property type="molecule type" value="Transcribed_RNA"/>
</dbReference>
<protein>
    <submittedName>
        <fullName evidence="2">Uncharacterized protein</fullName>
    </submittedName>
</protein>
<evidence type="ECO:0000313" key="2">
    <source>
        <dbReference type="EMBL" id="CEK98474.1"/>
    </source>
</evidence>
<reference evidence="2" key="1">
    <citation type="submission" date="2014-12" db="EMBL/GenBank/DDBJ databases">
        <title>Insight into the proteome of Arion vulgaris.</title>
        <authorList>
            <person name="Aradska J."/>
            <person name="Bulat T."/>
            <person name="Smidak R."/>
            <person name="Sarate P."/>
            <person name="Gangsoo J."/>
            <person name="Sialana F."/>
            <person name="Bilban M."/>
            <person name="Lubec G."/>
        </authorList>
    </citation>
    <scope>NUCLEOTIDE SEQUENCE</scope>
    <source>
        <tissue evidence="2">Skin</tissue>
    </source>
</reference>